<comment type="caution">
    <text evidence="6">The sequence shown here is derived from an EMBL/GenBank/DDBJ whole genome shotgun (WGS) entry which is preliminary data.</text>
</comment>
<sequence length="358" mass="38508">MADVLRLSGIRKSYGDLHALDVIDLTIPDNAYVSLLGPSGSGKTTLLRVIAGFEDPDQGSVALGGRPIDNVQAHRRGIGFVFQNFALFPHLSVARNIAYGLENREVGALTDRAAIRRRVGEMIELVGLAGLEDRGVAQISGGQRQRVALARTLVTEPRLVLLDEPLGALDANLRARMRAELRSIRERLGVTFLHVTGSESEALAMGDIVLVLDRGRIAQSADADTIYNRPAAPSVARFLNCYNLFEGTLSGADFVGPAGRFPTAGSPRLTGGKTAYAVRYDRIQVRPISSALATDEVGVEGAFIASEYSGAAVNSFFALDSGQVVEVETHLSHRPPAAYAPQERYGLVWKRDLALLFA</sequence>
<gene>
    <name evidence="6" type="ORF">C5L14_29285</name>
</gene>
<keyword evidence="7" id="KW-1185">Reference proteome</keyword>
<dbReference type="InterPro" id="IPR003439">
    <property type="entry name" value="ABC_transporter-like_ATP-bd"/>
</dbReference>
<accession>A0A2S9Q3L5</accession>
<dbReference type="PROSITE" id="PS50893">
    <property type="entry name" value="ABC_TRANSPORTER_2"/>
    <property type="match status" value="1"/>
</dbReference>
<evidence type="ECO:0000256" key="1">
    <source>
        <dbReference type="ARBA" id="ARBA00005417"/>
    </source>
</evidence>
<dbReference type="PROSITE" id="PS00211">
    <property type="entry name" value="ABC_TRANSPORTER_1"/>
    <property type="match status" value="1"/>
</dbReference>
<keyword evidence="2" id="KW-0813">Transport</keyword>
<reference evidence="6 7" key="1">
    <citation type="submission" date="2018-02" db="EMBL/GenBank/DDBJ databases">
        <title>Whole genome sequencing of endophytic bacterium.</title>
        <authorList>
            <person name="Eedara R."/>
            <person name="Podile A.R."/>
        </authorList>
    </citation>
    <scope>NUCLEOTIDE SEQUENCE [LARGE SCALE GENOMIC DNA]</scope>
    <source>
        <strain evidence="6 7">RP1T</strain>
    </source>
</reference>
<evidence type="ECO:0000313" key="7">
    <source>
        <dbReference type="Proteomes" id="UP000237682"/>
    </source>
</evidence>
<dbReference type="AlphaFoldDB" id="A0A2S9Q3L5"/>
<evidence type="ECO:0000256" key="3">
    <source>
        <dbReference type="ARBA" id="ARBA00022741"/>
    </source>
</evidence>
<dbReference type="PANTHER" id="PTHR42781:SF4">
    <property type="entry name" value="SPERMIDINE_PUTRESCINE IMPORT ATP-BINDING PROTEIN POTA"/>
    <property type="match status" value="1"/>
</dbReference>
<dbReference type="GO" id="GO:0005524">
    <property type="term" value="F:ATP binding"/>
    <property type="evidence" value="ECO:0007669"/>
    <property type="project" value="UniProtKB-KW"/>
</dbReference>
<dbReference type="GO" id="GO:0015697">
    <property type="term" value="P:quaternary ammonium group transport"/>
    <property type="evidence" value="ECO:0007669"/>
    <property type="project" value="UniProtKB-ARBA"/>
</dbReference>
<dbReference type="Pfam" id="PF00005">
    <property type="entry name" value="ABC_tran"/>
    <property type="match status" value="1"/>
</dbReference>
<dbReference type="GO" id="GO:0016887">
    <property type="term" value="F:ATP hydrolysis activity"/>
    <property type="evidence" value="ECO:0007669"/>
    <property type="project" value="InterPro"/>
</dbReference>
<comment type="similarity">
    <text evidence="1">Belongs to the ABC transporter superfamily.</text>
</comment>
<dbReference type="InterPro" id="IPR050093">
    <property type="entry name" value="ABC_SmlMolc_Importer"/>
</dbReference>
<dbReference type="InterPro" id="IPR003593">
    <property type="entry name" value="AAA+_ATPase"/>
</dbReference>
<dbReference type="SMART" id="SM00382">
    <property type="entry name" value="AAA"/>
    <property type="match status" value="1"/>
</dbReference>
<dbReference type="InterPro" id="IPR027417">
    <property type="entry name" value="P-loop_NTPase"/>
</dbReference>
<evidence type="ECO:0000256" key="4">
    <source>
        <dbReference type="ARBA" id="ARBA00022840"/>
    </source>
</evidence>
<dbReference type="InterPro" id="IPR017871">
    <property type="entry name" value="ABC_transporter-like_CS"/>
</dbReference>
<evidence type="ECO:0000313" key="6">
    <source>
        <dbReference type="EMBL" id="PRH83961.1"/>
    </source>
</evidence>
<feature type="domain" description="ABC transporter" evidence="5">
    <location>
        <begin position="5"/>
        <end position="239"/>
    </location>
</feature>
<evidence type="ECO:0000256" key="2">
    <source>
        <dbReference type="ARBA" id="ARBA00022448"/>
    </source>
</evidence>
<dbReference type="SUPFAM" id="SSF52540">
    <property type="entry name" value="P-loop containing nucleoside triphosphate hydrolases"/>
    <property type="match status" value="1"/>
</dbReference>
<dbReference type="OrthoDB" id="7801215at2"/>
<name>A0A2S9Q3L5_9HYPH</name>
<dbReference type="EMBL" id="PUEJ01000017">
    <property type="protein sequence ID" value="PRH83961.1"/>
    <property type="molecule type" value="Genomic_DNA"/>
</dbReference>
<dbReference type="RefSeq" id="WP_105865596.1">
    <property type="nucleotide sequence ID" value="NZ_PUEJ01000017.1"/>
</dbReference>
<dbReference type="Gene3D" id="3.40.50.300">
    <property type="entry name" value="P-loop containing nucleotide triphosphate hydrolases"/>
    <property type="match status" value="1"/>
</dbReference>
<evidence type="ECO:0000259" key="5">
    <source>
        <dbReference type="PROSITE" id="PS50893"/>
    </source>
</evidence>
<dbReference type="FunFam" id="3.40.50.300:FF:000425">
    <property type="entry name" value="Probable ABC transporter, ATP-binding subunit"/>
    <property type="match status" value="1"/>
</dbReference>
<dbReference type="PANTHER" id="PTHR42781">
    <property type="entry name" value="SPERMIDINE/PUTRESCINE IMPORT ATP-BINDING PROTEIN POTA"/>
    <property type="match status" value="1"/>
</dbReference>
<proteinExistence type="inferred from homology"/>
<organism evidence="6 7">
    <name type="scientific">Labrys okinawensis</name>
    <dbReference type="NCBI Taxonomy" id="346911"/>
    <lineage>
        <taxon>Bacteria</taxon>
        <taxon>Pseudomonadati</taxon>
        <taxon>Pseudomonadota</taxon>
        <taxon>Alphaproteobacteria</taxon>
        <taxon>Hyphomicrobiales</taxon>
        <taxon>Xanthobacteraceae</taxon>
        <taxon>Labrys</taxon>
    </lineage>
</organism>
<keyword evidence="4 6" id="KW-0067">ATP-binding</keyword>
<dbReference type="Proteomes" id="UP000237682">
    <property type="component" value="Unassembled WGS sequence"/>
</dbReference>
<protein>
    <submittedName>
        <fullName evidence="6">ABC transporter ATP-binding protein</fullName>
    </submittedName>
</protein>
<keyword evidence="3" id="KW-0547">Nucleotide-binding</keyword>